<dbReference type="EC" id="1.8.4.12" evidence="1"/>
<dbReference type="InterPro" id="IPR002579">
    <property type="entry name" value="Met_Sox_Rdtase_MsrB_dom"/>
</dbReference>
<dbReference type="GO" id="GO:0005737">
    <property type="term" value="C:cytoplasm"/>
    <property type="evidence" value="ECO:0007669"/>
    <property type="project" value="TreeGrafter"/>
</dbReference>
<dbReference type="eggNOG" id="COG0229">
    <property type="taxonomic scope" value="Bacteria"/>
</dbReference>
<dbReference type="Proteomes" id="UP000003844">
    <property type="component" value="Unassembled WGS sequence"/>
</dbReference>
<sequence length="157" mass="17428">MSLVVMVIFSCNGNAQKKEFKTTSEYPITKTEAEWKEILTPQEFEVLRKSGTERPFSSELNNVEEPGTFVCAACGNEVFKTEHKFESGTGWPSFDRPIEGGVAYGSDTKLGYQRDEIHCADCGGHLGHVFDDGPRATTGKRYCMNGVAMKFIPDSKI</sequence>
<dbReference type="EMBL" id="JH594606">
    <property type="protein sequence ID" value="EHQ01210.1"/>
    <property type="molecule type" value="Genomic_DNA"/>
</dbReference>
<dbReference type="Pfam" id="PF01641">
    <property type="entry name" value="SelR"/>
    <property type="match status" value="1"/>
</dbReference>
<protein>
    <recommendedName>
        <fullName evidence="1">peptide-methionine (R)-S-oxide reductase</fullName>
        <ecNumber evidence="1">1.8.4.12</ecNumber>
    </recommendedName>
</protein>
<dbReference type="PANTHER" id="PTHR10173">
    <property type="entry name" value="METHIONINE SULFOXIDE REDUCTASE"/>
    <property type="match status" value="1"/>
</dbReference>
<keyword evidence="2" id="KW-0560">Oxidoreductase</keyword>
<dbReference type="Gene3D" id="2.170.150.20">
    <property type="entry name" value="Peptide methionine sulfoxide reductase"/>
    <property type="match status" value="1"/>
</dbReference>
<dbReference type="GO" id="GO:0006979">
    <property type="term" value="P:response to oxidative stress"/>
    <property type="evidence" value="ECO:0007669"/>
    <property type="project" value="InterPro"/>
</dbReference>
<dbReference type="HOGENOM" id="CLU_031040_8_2_10"/>
<accession>H2BZ81</accession>
<evidence type="ECO:0000256" key="2">
    <source>
        <dbReference type="ARBA" id="ARBA00023002"/>
    </source>
</evidence>
<name>H2BZ81_GILLR</name>
<evidence type="ECO:0000256" key="3">
    <source>
        <dbReference type="ARBA" id="ARBA00048488"/>
    </source>
</evidence>
<dbReference type="SUPFAM" id="SSF51316">
    <property type="entry name" value="Mss4-like"/>
    <property type="match status" value="1"/>
</dbReference>
<evidence type="ECO:0000259" key="4">
    <source>
        <dbReference type="PROSITE" id="PS51790"/>
    </source>
</evidence>
<dbReference type="STRING" id="865937.Gilli_0498"/>
<comment type="catalytic activity">
    <reaction evidence="3">
        <text>L-methionyl-[protein] + [thioredoxin]-disulfide + H2O = L-methionyl-(R)-S-oxide-[protein] + [thioredoxin]-dithiol</text>
        <dbReference type="Rhea" id="RHEA:24164"/>
        <dbReference type="Rhea" id="RHEA-COMP:10698"/>
        <dbReference type="Rhea" id="RHEA-COMP:10700"/>
        <dbReference type="Rhea" id="RHEA-COMP:12313"/>
        <dbReference type="Rhea" id="RHEA-COMP:12314"/>
        <dbReference type="ChEBI" id="CHEBI:15377"/>
        <dbReference type="ChEBI" id="CHEBI:16044"/>
        <dbReference type="ChEBI" id="CHEBI:29950"/>
        <dbReference type="ChEBI" id="CHEBI:45764"/>
        <dbReference type="ChEBI" id="CHEBI:50058"/>
        <dbReference type="EC" id="1.8.4.12"/>
    </reaction>
</comment>
<dbReference type="InterPro" id="IPR028427">
    <property type="entry name" value="Met_Sox_Rdtase_MsrB"/>
</dbReference>
<organism evidence="5 6">
    <name type="scientific">Gillisia limnaea (strain DSM 15749 / LMG 21470 / R-8282)</name>
    <dbReference type="NCBI Taxonomy" id="865937"/>
    <lineage>
        <taxon>Bacteria</taxon>
        <taxon>Pseudomonadati</taxon>
        <taxon>Bacteroidota</taxon>
        <taxon>Flavobacteriia</taxon>
        <taxon>Flavobacteriales</taxon>
        <taxon>Flavobacteriaceae</taxon>
        <taxon>Gillisia</taxon>
    </lineage>
</organism>
<proteinExistence type="predicted"/>
<keyword evidence="6" id="KW-1185">Reference proteome</keyword>
<gene>
    <name evidence="5" type="ORF">Gilli_0498</name>
</gene>
<dbReference type="PROSITE" id="PS51790">
    <property type="entry name" value="MSRB"/>
    <property type="match status" value="1"/>
</dbReference>
<reference evidence="6" key="1">
    <citation type="journal article" date="2012" name="Stand. Genomic Sci.">
        <title>Genome sequence of the Antarctic rhodopsins-containing flavobacterium Gillisia limnaea type strain (R-8282(T)).</title>
        <authorList>
            <person name="Riedel T."/>
            <person name="Held B."/>
            <person name="Nolan M."/>
            <person name="Lucas S."/>
            <person name="Lapidus A."/>
            <person name="Tice H."/>
            <person name="Del Rio T.G."/>
            <person name="Cheng J.F."/>
            <person name="Han C."/>
            <person name="Tapia R."/>
            <person name="Goodwin L.A."/>
            <person name="Pitluck S."/>
            <person name="Liolios K."/>
            <person name="Mavromatis K."/>
            <person name="Pagani I."/>
            <person name="Ivanova N."/>
            <person name="Mikhailova N."/>
            <person name="Pati A."/>
            <person name="Chen A."/>
            <person name="Palaniappan K."/>
            <person name="Land M."/>
            <person name="Rohde M."/>
            <person name="Tindall B.J."/>
            <person name="Detter J.C."/>
            <person name="Goker M."/>
            <person name="Bristow J."/>
            <person name="Eisen J.A."/>
            <person name="Markowitz V."/>
            <person name="Hugenholtz P."/>
            <person name="Kyrpides N.C."/>
            <person name="Klenk H.P."/>
            <person name="Woyke T."/>
        </authorList>
    </citation>
    <scope>NUCLEOTIDE SEQUENCE [LARGE SCALE GENOMIC DNA]</scope>
    <source>
        <strain evidence="6">DSM 15749 / LMG 21470 / R-8282</strain>
    </source>
</reference>
<evidence type="ECO:0000313" key="5">
    <source>
        <dbReference type="EMBL" id="EHQ01210.1"/>
    </source>
</evidence>
<dbReference type="GO" id="GO:0033743">
    <property type="term" value="F:peptide-methionine (R)-S-oxide reductase activity"/>
    <property type="evidence" value="ECO:0007669"/>
    <property type="project" value="UniProtKB-EC"/>
</dbReference>
<evidence type="ECO:0000313" key="6">
    <source>
        <dbReference type="Proteomes" id="UP000003844"/>
    </source>
</evidence>
<dbReference type="PANTHER" id="PTHR10173:SF57">
    <property type="entry name" value="PEPTIDE-METHIONINE (R)-S-OXIDE REDUCTASE"/>
    <property type="match status" value="1"/>
</dbReference>
<dbReference type="NCBIfam" id="TIGR00357">
    <property type="entry name" value="peptide-methionine (R)-S-oxide reductase MsrB"/>
    <property type="match status" value="1"/>
</dbReference>
<evidence type="ECO:0000256" key="1">
    <source>
        <dbReference type="ARBA" id="ARBA00012499"/>
    </source>
</evidence>
<feature type="domain" description="MsrB" evidence="4">
    <location>
        <begin position="32"/>
        <end position="154"/>
    </location>
</feature>
<dbReference type="GO" id="GO:0030091">
    <property type="term" value="P:protein repair"/>
    <property type="evidence" value="ECO:0007669"/>
    <property type="project" value="InterPro"/>
</dbReference>
<dbReference type="AlphaFoldDB" id="H2BZ81"/>
<dbReference type="InterPro" id="IPR011057">
    <property type="entry name" value="Mss4-like_sf"/>
</dbReference>